<dbReference type="PROSITE" id="PS51352">
    <property type="entry name" value="THIOREDOXIN_2"/>
    <property type="match status" value="1"/>
</dbReference>
<keyword evidence="10" id="KW-1185">Reference proteome</keyword>
<feature type="transmembrane region" description="Helical" evidence="7">
    <location>
        <begin position="20"/>
        <end position="39"/>
    </location>
</feature>
<dbReference type="SUPFAM" id="SSF52833">
    <property type="entry name" value="Thioredoxin-like"/>
    <property type="match status" value="1"/>
</dbReference>
<dbReference type="Pfam" id="PF13462">
    <property type="entry name" value="Thioredoxin_4"/>
    <property type="match status" value="1"/>
</dbReference>
<proteinExistence type="inferred from homology"/>
<evidence type="ECO:0000256" key="6">
    <source>
        <dbReference type="SAM" id="MobiDB-lite"/>
    </source>
</evidence>
<comment type="similarity">
    <text evidence="1">Belongs to the thioredoxin family. DsbA subfamily.</text>
</comment>
<reference evidence="9 10" key="1">
    <citation type="submission" date="2019-03" db="EMBL/GenBank/DDBJ databases">
        <title>Draft genome sequences of novel Actinobacteria.</title>
        <authorList>
            <person name="Sahin N."/>
            <person name="Ay H."/>
            <person name="Saygin H."/>
        </authorList>
    </citation>
    <scope>NUCLEOTIDE SEQUENCE [LARGE SCALE GENOMIC DNA]</scope>
    <source>
        <strain evidence="9 10">KC310</strain>
    </source>
</reference>
<keyword evidence="9" id="KW-0413">Isomerase</keyword>
<evidence type="ECO:0000256" key="3">
    <source>
        <dbReference type="ARBA" id="ARBA00023002"/>
    </source>
</evidence>
<dbReference type="InterPro" id="IPR013766">
    <property type="entry name" value="Thioredoxin_domain"/>
</dbReference>
<keyword evidence="2" id="KW-0732">Signal</keyword>
<evidence type="ECO:0000256" key="2">
    <source>
        <dbReference type="ARBA" id="ARBA00022729"/>
    </source>
</evidence>
<keyword evidence="3" id="KW-0560">Oxidoreductase</keyword>
<keyword evidence="7" id="KW-1133">Transmembrane helix</keyword>
<evidence type="ECO:0000313" key="9">
    <source>
        <dbReference type="EMBL" id="TDC98042.1"/>
    </source>
</evidence>
<feature type="compositionally biased region" description="Low complexity" evidence="6">
    <location>
        <begin position="64"/>
        <end position="79"/>
    </location>
</feature>
<feature type="domain" description="Thioredoxin" evidence="8">
    <location>
        <begin position="64"/>
        <end position="255"/>
    </location>
</feature>
<dbReference type="GO" id="GO:0016491">
    <property type="term" value="F:oxidoreductase activity"/>
    <property type="evidence" value="ECO:0007669"/>
    <property type="project" value="UniProtKB-KW"/>
</dbReference>
<sequence length="256" mass="27773">MGQVKDNSPGGTRRGSRSRILIIAAAGMVVLAVLAVAALDSGTDARRSDRAVPAIESSGADTVTPRASPRPSTASPIPTWEGPAVPPIDESLARGSASAPVTIVEFGDFKCPECGTFARRIEPVLRRRYVDTGIVRLFWRDFPAKGRESERAAIAARAADRQDAFWRFHDALYAEQSARLTDDRLRAVAAQVGLDMARFEADRRDPELRRAVEQDFAFATQLGLPGTPAFLINGELFFGAQPLSKFVEAIEKARHG</sequence>
<accession>A0A4R4V6P1</accession>
<evidence type="ECO:0000256" key="1">
    <source>
        <dbReference type="ARBA" id="ARBA00005791"/>
    </source>
</evidence>
<keyword evidence="7" id="KW-0472">Membrane</keyword>
<keyword evidence="7" id="KW-0812">Transmembrane</keyword>
<evidence type="ECO:0000313" key="10">
    <source>
        <dbReference type="Proteomes" id="UP000295258"/>
    </source>
</evidence>
<dbReference type="EMBL" id="SMKO01000143">
    <property type="protein sequence ID" value="TDC98042.1"/>
    <property type="molecule type" value="Genomic_DNA"/>
</dbReference>
<dbReference type="InterPro" id="IPR036249">
    <property type="entry name" value="Thioredoxin-like_sf"/>
</dbReference>
<dbReference type="AlphaFoldDB" id="A0A4R4V6P1"/>
<evidence type="ECO:0000256" key="4">
    <source>
        <dbReference type="ARBA" id="ARBA00023157"/>
    </source>
</evidence>
<gene>
    <name evidence="9" type="ORF">E1292_35890</name>
</gene>
<dbReference type="GO" id="GO:0016853">
    <property type="term" value="F:isomerase activity"/>
    <property type="evidence" value="ECO:0007669"/>
    <property type="project" value="UniProtKB-KW"/>
</dbReference>
<keyword evidence="4" id="KW-1015">Disulfide bond</keyword>
<keyword evidence="5" id="KW-0676">Redox-active center</keyword>
<dbReference type="PANTHER" id="PTHR13887:SF14">
    <property type="entry name" value="DISULFIDE BOND FORMATION PROTEIN D"/>
    <property type="match status" value="1"/>
</dbReference>
<organism evidence="9 10">
    <name type="scientific">Nonomuraea deserti</name>
    <dbReference type="NCBI Taxonomy" id="1848322"/>
    <lineage>
        <taxon>Bacteria</taxon>
        <taxon>Bacillati</taxon>
        <taxon>Actinomycetota</taxon>
        <taxon>Actinomycetes</taxon>
        <taxon>Streptosporangiales</taxon>
        <taxon>Streptosporangiaceae</taxon>
        <taxon>Nonomuraea</taxon>
    </lineage>
</organism>
<name>A0A4R4V6P1_9ACTN</name>
<evidence type="ECO:0000256" key="7">
    <source>
        <dbReference type="SAM" id="Phobius"/>
    </source>
</evidence>
<dbReference type="Proteomes" id="UP000295258">
    <property type="component" value="Unassembled WGS sequence"/>
</dbReference>
<evidence type="ECO:0000259" key="8">
    <source>
        <dbReference type="PROSITE" id="PS51352"/>
    </source>
</evidence>
<dbReference type="Gene3D" id="3.40.30.10">
    <property type="entry name" value="Glutaredoxin"/>
    <property type="match status" value="1"/>
</dbReference>
<comment type="caution">
    <text evidence="9">The sequence shown here is derived from an EMBL/GenBank/DDBJ whole genome shotgun (WGS) entry which is preliminary data.</text>
</comment>
<feature type="region of interest" description="Disordered" evidence="6">
    <location>
        <begin position="47"/>
        <end position="91"/>
    </location>
</feature>
<dbReference type="InterPro" id="IPR012336">
    <property type="entry name" value="Thioredoxin-like_fold"/>
</dbReference>
<dbReference type="PANTHER" id="PTHR13887">
    <property type="entry name" value="GLUTATHIONE S-TRANSFERASE KAPPA"/>
    <property type="match status" value="1"/>
</dbReference>
<protein>
    <submittedName>
        <fullName evidence="9">Protein-disulfide isomerase</fullName>
    </submittedName>
</protein>
<evidence type="ECO:0000256" key="5">
    <source>
        <dbReference type="ARBA" id="ARBA00023284"/>
    </source>
</evidence>